<protein>
    <submittedName>
        <fullName evidence="1">Uncharacterized protein</fullName>
    </submittedName>
</protein>
<evidence type="ECO:0000313" key="2">
    <source>
        <dbReference type="Proteomes" id="UP000237271"/>
    </source>
</evidence>
<dbReference type="AlphaFoldDB" id="A0A2P4XIW0"/>
<evidence type="ECO:0000313" key="1">
    <source>
        <dbReference type="EMBL" id="POM65477.1"/>
    </source>
</evidence>
<comment type="caution">
    <text evidence="1">The sequence shown here is derived from an EMBL/GenBank/DDBJ whole genome shotgun (WGS) entry which is preliminary data.</text>
</comment>
<keyword evidence="2" id="KW-1185">Reference proteome</keyword>
<reference evidence="1 2" key="1">
    <citation type="journal article" date="2017" name="Genome Biol. Evol.">
        <title>Phytophthora megakarya and P. palmivora, closely related causal agents of cacao black pod rot, underwent increases in genome sizes and gene numbers by different mechanisms.</title>
        <authorList>
            <person name="Ali S.S."/>
            <person name="Shao J."/>
            <person name="Lary D.J."/>
            <person name="Kronmiller B."/>
            <person name="Shen D."/>
            <person name="Strem M.D."/>
            <person name="Amoako-Attah I."/>
            <person name="Akrofi A.Y."/>
            <person name="Begoude B.A."/>
            <person name="Ten Hoopen G.M."/>
            <person name="Coulibaly K."/>
            <person name="Kebe B.I."/>
            <person name="Melnick R.L."/>
            <person name="Guiltinan M.J."/>
            <person name="Tyler B.M."/>
            <person name="Meinhardt L.W."/>
            <person name="Bailey B.A."/>
        </authorList>
    </citation>
    <scope>NUCLEOTIDE SEQUENCE [LARGE SCALE GENOMIC DNA]</scope>
    <source>
        <strain evidence="2">sbr112.9</strain>
    </source>
</reference>
<accession>A0A2P4XIW0</accession>
<gene>
    <name evidence="1" type="ORF">PHPALM_18798</name>
</gene>
<proteinExistence type="predicted"/>
<organism evidence="1 2">
    <name type="scientific">Phytophthora palmivora</name>
    <dbReference type="NCBI Taxonomy" id="4796"/>
    <lineage>
        <taxon>Eukaryota</taxon>
        <taxon>Sar</taxon>
        <taxon>Stramenopiles</taxon>
        <taxon>Oomycota</taxon>
        <taxon>Peronosporomycetes</taxon>
        <taxon>Peronosporales</taxon>
        <taxon>Peronosporaceae</taxon>
        <taxon>Phytophthora</taxon>
    </lineage>
</organism>
<dbReference type="Proteomes" id="UP000237271">
    <property type="component" value="Unassembled WGS sequence"/>
</dbReference>
<name>A0A2P4XIW0_9STRA</name>
<sequence>MGPKFYLTCCAKTAYCSRYRDYYGYLLLETDIRDFANSSNPLFIPKCRIMTRLESTVGRRMPMMILSPSELS</sequence>
<dbReference type="EMBL" id="NCKW01010162">
    <property type="protein sequence ID" value="POM65477.1"/>
    <property type="molecule type" value="Genomic_DNA"/>
</dbReference>